<dbReference type="Proteomes" id="UP000029091">
    <property type="component" value="Unassembled WGS sequence"/>
</dbReference>
<dbReference type="RefSeq" id="WP_263406570.1">
    <property type="nucleotide sequence ID" value="NZ_JDUX01000002.1"/>
</dbReference>
<reference evidence="1 2" key="1">
    <citation type="submission" date="2014-03" db="EMBL/GenBank/DDBJ databases">
        <title>Genomics of Bifidobacteria.</title>
        <authorList>
            <person name="Ventura M."/>
            <person name="Milani C."/>
            <person name="Lugli G.A."/>
        </authorList>
    </citation>
    <scope>NUCLEOTIDE SEQUENCE [LARGE SCALE GENOMIC DNA]</scope>
    <source>
        <strain evidence="2">JCM 15918</strain>
    </source>
</reference>
<comment type="caution">
    <text evidence="1">The sequence shown here is derived from an EMBL/GenBank/DDBJ whole genome shotgun (WGS) entry which is preliminary data.</text>
</comment>
<evidence type="ECO:0000313" key="1">
    <source>
        <dbReference type="EMBL" id="KFI98432.1"/>
    </source>
</evidence>
<organism evidence="1 2">
    <name type="scientific">Bifidobacterium adolescentis JCM 15918</name>
    <dbReference type="NCBI Taxonomy" id="1437612"/>
    <lineage>
        <taxon>Bacteria</taxon>
        <taxon>Bacillati</taxon>
        <taxon>Actinomycetota</taxon>
        <taxon>Actinomycetes</taxon>
        <taxon>Bifidobacteriales</taxon>
        <taxon>Bifidobacteriaceae</taxon>
        <taxon>Bifidobacterium</taxon>
    </lineage>
</organism>
<gene>
    <name evidence="1" type="ORF">BSTER_1019</name>
</gene>
<proteinExistence type="predicted"/>
<dbReference type="AlphaFoldDB" id="A0A087DSD2"/>
<evidence type="ECO:0000313" key="2">
    <source>
        <dbReference type="Proteomes" id="UP000029091"/>
    </source>
</evidence>
<protein>
    <submittedName>
        <fullName evidence="1">Uncharacterized protein</fullName>
    </submittedName>
</protein>
<accession>A0A087DSD2</accession>
<sequence>MNKNKIFSAIMRGFEVSGINALSSAAGSSSVSGALQEIIDTRR</sequence>
<dbReference type="EMBL" id="JGZQ01000003">
    <property type="protein sequence ID" value="KFI98432.1"/>
    <property type="molecule type" value="Genomic_DNA"/>
</dbReference>
<name>A0A087DSD2_BIFAD</name>